<gene>
    <name evidence="6" type="ORF">F7725_004894</name>
</gene>
<dbReference type="Proteomes" id="UP000518266">
    <property type="component" value="Unassembled WGS sequence"/>
</dbReference>
<dbReference type="AlphaFoldDB" id="A0A7J5XKC2"/>
<keyword evidence="3" id="KW-0677">Repeat</keyword>
<evidence type="ECO:0000256" key="5">
    <source>
        <dbReference type="ARBA" id="ARBA00023136"/>
    </source>
</evidence>
<dbReference type="PANTHER" id="PTHR12546:SF44">
    <property type="entry name" value="DYSFERLIN"/>
    <property type="match status" value="1"/>
</dbReference>
<dbReference type="PANTHER" id="PTHR12546">
    <property type="entry name" value="FER-1-LIKE"/>
    <property type="match status" value="1"/>
</dbReference>
<sequence>MNLDDSLGFLPTFGPCFVNLYGSPREFTAFNDPHEALNLGKGEGVAYRGRVLVELTTKLADKPEQKTEDISSDDQLVVEDVDDAIQFEVSIGNYGNKFDYTCLPLASTTQFSRAVFDGCHYYYLPWGNIKPVEEHLQKVQLEVKAGGDLEDLELRVVEMLDQVITDCR</sequence>
<evidence type="ECO:0000256" key="1">
    <source>
        <dbReference type="ARBA" id="ARBA00004370"/>
    </source>
</evidence>
<dbReference type="GO" id="GO:0033292">
    <property type="term" value="P:T-tubule organization"/>
    <property type="evidence" value="ECO:0007669"/>
    <property type="project" value="TreeGrafter"/>
</dbReference>
<comment type="subcellular location">
    <subcellularLocation>
        <location evidence="1">Membrane</location>
    </subcellularLocation>
</comment>
<keyword evidence="5" id="KW-0472">Membrane</keyword>
<keyword evidence="2" id="KW-0812">Transmembrane</keyword>
<name>A0A7J5XKC2_DISMA</name>
<dbReference type="EMBL" id="JAAKFY010000023">
    <property type="protein sequence ID" value="KAF3837430.1"/>
    <property type="molecule type" value="Genomic_DNA"/>
</dbReference>
<dbReference type="OrthoDB" id="270970at2759"/>
<evidence type="ECO:0000313" key="7">
    <source>
        <dbReference type="Proteomes" id="UP000518266"/>
    </source>
</evidence>
<evidence type="ECO:0000256" key="4">
    <source>
        <dbReference type="ARBA" id="ARBA00022989"/>
    </source>
</evidence>
<dbReference type="GO" id="GO:0030315">
    <property type="term" value="C:T-tubule"/>
    <property type="evidence" value="ECO:0007669"/>
    <property type="project" value="TreeGrafter"/>
</dbReference>
<dbReference type="InterPro" id="IPR037721">
    <property type="entry name" value="Ferlin"/>
</dbReference>
<keyword evidence="7" id="KW-1185">Reference proteome</keyword>
<evidence type="ECO:0000256" key="3">
    <source>
        <dbReference type="ARBA" id="ARBA00022737"/>
    </source>
</evidence>
<proteinExistence type="predicted"/>
<dbReference type="GO" id="GO:0002281">
    <property type="term" value="P:macrophage activation involved in immune response"/>
    <property type="evidence" value="ECO:0007669"/>
    <property type="project" value="TreeGrafter"/>
</dbReference>
<evidence type="ECO:0000313" key="6">
    <source>
        <dbReference type="EMBL" id="KAF3837430.1"/>
    </source>
</evidence>
<dbReference type="GO" id="GO:0002280">
    <property type="term" value="P:monocyte activation involved in immune response"/>
    <property type="evidence" value="ECO:0007669"/>
    <property type="project" value="TreeGrafter"/>
</dbReference>
<dbReference type="GO" id="GO:0001778">
    <property type="term" value="P:plasma membrane repair"/>
    <property type="evidence" value="ECO:0007669"/>
    <property type="project" value="TreeGrafter"/>
</dbReference>
<dbReference type="GO" id="GO:0031410">
    <property type="term" value="C:cytoplasmic vesicle"/>
    <property type="evidence" value="ECO:0007669"/>
    <property type="project" value="TreeGrafter"/>
</dbReference>
<keyword evidence="4" id="KW-1133">Transmembrane helix</keyword>
<comment type="caution">
    <text evidence="6">The sequence shown here is derived from an EMBL/GenBank/DDBJ whole genome shotgun (WGS) entry which is preliminary data.</text>
</comment>
<organism evidence="6 7">
    <name type="scientific">Dissostichus mawsoni</name>
    <name type="common">Antarctic cod</name>
    <dbReference type="NCBI Taxonomy" id="36200"/>
    <lineage>
        <taxon>Eukaryota</taxon>
        <taxon>Metazoa</taxon>
        <taxon>Chordata</taxon>
        <taxon>Craniata</taxon>
        <taxon>Vertebrata</taxon>
        <taxon>Euteleostomi</taxon>
        <taxon>Actinopterygii</taxon>
        <taxon>Neopterygii</taxon>
        <taxon>Teleostei</taxon>
        <taxon>Neoteleostei</taxon>
        <taxon>Acanthomorphata</taxon>
        <taxon>Eupercaria</taxon>
        <taxon>Perciformes</taxon>
        <taxon>Notothenioidei</taxon>
        <taxon>Nototheniidae</taxon>
        <taxon>Dissostichus</taxon>
    </lineage>
</organism>
<dbReference type="GO" id="GO:0006906">
    <property type="term" value="P:vesicle fusion"/>
    <property type="evidence" value="ECO:0007669"/>
    <property type="project" value="TreeGrafter"/>
</dbReference>
<protein>
    <submittedName>
        <fullName evidence="6">Uncharacterized protein</fullName>
    </submittedName>
</protein>
<reference evidence="6 7" key="1">
    <citation type="submission" date="2020-03" db="EMBL/GenBank/DDBJ databases">
        <title>Dissostichus mawsoni Genome sequencing and assembly.</title>
        <authorList>
            <person name="Park H."/>
        </authorList>
    </citation>
    <scope>NUCLEOTIDE SEQUENCE [LARGE SCALE GENOMIC DNA]</scope>
    <source>
        <strain evidence="6">DM0001</strain>
        <tissue evidence="6">Muscle</tissue>
    </source>
</reference>
<dbReference type="GO" id="GO:0050765">
    <property type="term" value="P:negative regulation of phagocytosis"/>
    <property type="evidence" value="ECO:0007669"/>
    <property type="project" value="TreeGrafter"/>
</dbReference>
<evidence type="ECO:0000256" key="2">
    <source>
        <dbReference type="ARBA" id="ARBA00022692"/>
    </source>
</evidence>
<accession>A0A7J5XKC2</accession>